<evidence type="ECO:0000313" key="7">
    <source>
        <dbReference type="EMBL" id="UNV88074.1"/>
    </source>
</evidence>
<feature type="chain" id="PRO_5006514260" description="Peptidyl-prolyl cis-trans isomerase" evidence="4">
    <location>
        <begin position="23"/>
        <end position="188"/>
    </location>
</feature>
<name>A0A0C1GNS8_9NEIS</name>
<feature type="domain" description="PPIase cyclophilin-type" evidence="5">
    <location>
        <begin position="22"/>
        <end position="186"/>
    </location>
</feature>
<reference evidence="6 8" key="1">
    <citation type="submission" date="2014-12" db="EMBL/GenBank/DDBJ databases">
        <title>Genome sequence of Morococcus cerebrosus.</title>
        <authorList>
            <person name="Shin S.-K."/>
            <person name="Yi H."/>
        </authorList>
    </citation>
    <scope>NUCLEOTIDE SEQUENCE [LARGE SCALE GENOMIC DNA]</scope>
    <source>
        <strain evidence="6 8">CIP 81.93</strain>
    </source>
</reference>
<dbReference type="EMBL" id="JUFZ01000045">
    <property type="protein sequence ID" value="KIC08090.1"/>
    <property type="molecule type" value="Genomic_DNA"/>
</dbReference>
<dbReference type="EC" id="5.2.1.8" evidence="4"/>
<dbReference type="RefSeq" id="WP_039407244.1">
    <property type="nucleotide sequence ID" value="NZ_CP094242.1"/>
</dbReference>
<evidence type="ECO:0000256" key="2">
    <source>
        <dbReference type="ARBA" id="ARBA00023110"/>
    </source>
</evidence>
<dbReference type="InterPro" id="IPR002130">
    <property type="entry name" value="Cyclophilin-type_PPIase_dom"/>
</dbReference>
<accession>A0A0C1GNS8</accession>
<dbReference type="PATRIC" id="fig|1056807.3.peg.1190"/>
<dbReference type="PROSITE" id="PS00170">
    <property type="entry name" value="CSA_PPIASE_1"/>
    <property type="match status" value="1"/>
</dbReference>
<dbReference type="InterPro" id="IPR044665">
    <property type="entry name" value="E_coli_cyclophilin_A-like"/>
</dbReference>
<proteinExistence type="inferred from homology"/>
<evidence type="ECO:0000259" key="5">
    <source>
        <dbReference type="PROSITE" id="PS50072"/>
    </source>
</evidence>
<evidence type="ECO:0000256" key="1">
    <source>
        <dbReference type="ARBA" id="ARBA00007365"/>
    </source>
</evidence>
<dbReference type="PRINTS" id="PR00153">
    <property type="entry name" value="CSAPPISMRASE"/>
</dbReference>
<dbReference type="Proteomes" id="UP000829504">
    <property type="component" value="Chromosome"/>
</dbReference>
<comment type="catalytic activity">
    <reaction evidence="4">
        <text>[protein]-peptidylproline (omega=180) = [protein]-peptidylproline (omega=0)</text>
        <dbReference type="Rhea" id="RHEA:16237"/>
        <dbReference type="Rhea" id="RHEA-COMP:10747"/>
        <dbReference type="Rhea" id="RHEA-COMP:10748"/>
        <dbReference type="ChEBI" id="CHEBI:83833"/>
        <dbReference type="ChEBI" id="CHEBI:83834"/>
        <dbReference type="EC" id="5.2.1.8"/>
    </reaction>
</comment>
<feature type="signal peptide" evidence="4">
    <location>
        <begin position="1"/>
        <end position="22"/>
    </location>
</feature>
<dbReference type="Proteomes" id="UP000031390">
    <property type="component" value="Unassembled WGS sequence"/>
</dbReference>
<comment type="function">
    <text evidence="4">PPIases accelerate the folding of proteins. It catalyzes the cis-trans isomerization of proline imidic peptide bonds in oligopeptides.</text>
</comment>
<dbReference type="EMBL" id="CP094242">
    <property type="protein sequence ID" value="UNV88074.1"/>
    <property type="molecule type" value="Genomic_DNA"/>
</dbReference>
<gene>
    <name evidence="6" type="ORF">MCC93_12350</name>
    <name evidence="7" type="ORF">MON37_03825</name>
</gene>
<keyword evidence="4" id="KW-0732">Signal</keyword>
<protein>
    <recommendedName>
        <fullName evidence="4">Peptidyl-prolyl cis-trans isomerase</fullName>
        <shortName evidence="4">PPIase</shortName>
        <ecNumber evidence="4">5.2.1.8</ecNumber>
    </recommendedName>
</protein>
<evidence type="ECO:0000256" key="3">
    <source>
        <dbReference type="ARBA" id="ARBA00023235"/>
    </source>
</evidence>
<dbReference type="PROSITE" id="PS50072">
    <property type="entry name" value="CSA_PPIASE_2"/>
    <property type="match status" value="1"/>
</dbReference>
<dbReference type="InterPro" id="IPR020892">
    <property type="entry name" value="Cyclophilin-type_PPIase_CS"/>
</dbReference>
<evidence type="ECO:0000313" key="6">
    <source>
        <dbReference type="EMBL" id="KIC08090.1"/>
    </source>
</evidence>
<dbReference type="Pfam" id="PF00160">
    <property type="entry name" value="Pro_isomerase"/>
    <property type="match status" value="1"/>
</dbReference>
<keyword evidence="3 4" id="KW-0413">Isomerase</keyword>
<dbReference type="GO" id="GO:0006457">
    <property type="term" value="P:protein folding"/>
    <property type="evidence" value="ECO:0007669"/>
    <property type="project" value="InterPro"/>
</dbReference>
<dbReference type="PANTHER" id="PTHR43246">
    <property type="entry name" value="PEPTIDYL-PROLYL CIS-TRANS ISOMERASE CYP38, CHLOROPLASTIC"/>
    <property type="match status" value="1"/>
</dbReference>
<keyword evidence="9" id="KW-1185">Reference proteome</keyword>
<organism evidence="6 8">
    <name type="scientific">Morococcus cerebrosus</name>
    <dbReference type="NCBI Taxonomy" id="1056807"/>
    <lineage>
        <taxon>Bacteria</taxon>
        <taxon>Pseudomonadati</taxon>
        <taxon>Pseudomonadota</taxon>
        <taxon>Betaproteobacteria</taxon>
        <taxon>Neisseriales</taxon>
        <taxon>Neisseriaceae</taxon>
        <taxon>Morococcus</taxon>
    </lineage>
</organism>
<comment type="similarity">
    <text evidence="1 4">Belongs to the cyclophilin-type PPIase family.</text>
</comment>
<dbReference type="Gene3D" id="2.40.100.10">
    <property type="entry name" value="Cyclophilin-like"/>
    <property type="match status" value="1"/>
</dbReference>
<sequence length="188" mass="20360">MNKTLKLTFAALALAAAFNAQAETLAVIETNMGNISLSLDETKAPKTVANFVSYARKGFYDNTVFHRVIDGFMIQGGGFTPDLAQKATDKAVINEADNGLKNTVGTIAMARTGDPNSATSQFFINTADNTFLNFKNKTPQGYGYAVFGKVTSGMDVVRQISKTPTETRGFHQNVPIKPIIIKRITVTQ</sequence>
<dbReference type="CDD" id="cd01920">
    <property type="entry name" value="cyclophilin_EcCYP_like"/>
    <property type="match status" value="1"/>
</dbReference>
<keyword evidence="2 4" id="KW-0697">Rotamase</keyword>
<evidence type="ECO:0000256" key="4">
    <source>
        <dbReference type="RuleBase" id="RU363019"/>
    </source>
</evidence>
<dbReference type="AlphaFoldDB" id="A0A0C1GNS8"/>
<reference evidence="7 9" key="2">
    <citation type="submission" date="2022-03" db="EMBL/GenBank/DDBJ databases">
        <title>Genome sequencing of Morococcus cerebrosus.</title>
        <authorList>
            <person name="Baek M.-G."/>
            <person name="Yi H."/>
        </authorList>
    </citation>
    <scope>NUCLEOTIDE SEQUENCE [LARGE SCALE GENOMIC DNA]</scope>
    <source>
        <strain evidence="7 9">CIP 81.93</strain>
    </source>
</reference>
<dbReference type="GO" id="GO:0003755">
    <property type="term" value="F:peptidyl-prolyl cis-trans isomerase activity"/>
    <property type="evidence" value="ECO:0007669"/>
    <property type="project" value="UniProtKB-UniRule"/>
</dbReference>
<evidence type="ECO:0000313" key="9">
    <source>
        <dbReference type="Proteomes" id="UP000829504"/>
    </source>
</evidence>
<evidence type="ECO:0000313" key="8">
    <source>
        <dbReference type="Proteomes" id="UP000031390"/>
    </source>
</evidence>
<dbReference type="SUPFAM" id="SSF50891">
    <property type="entry name" value="Cyclophilin-like"/>
    <property type="match status" value="1"/>
</dbReference>
<dbReference type="InterPro" id="IPR029000">
    <property type="entry name" value="Cyclophilin-like_dom_sf"/>
</dbReference>